<gene>
    <name evidence="1" type="ORF">BcellWH2_04510</name>
</gene>
<evidence type="ECO:0000313" key="2">
    <source>
        <dbReference type="Proteomes" id="UP000061809"/>
    </source>
</evidence>
<dbReference type="PROSITE" id="PS51379">
    <property type="entry name" value="4FE4S_FER_2"/>
    <property type="match status" value="2"/>
</dbReference>
<dbReference type="AlphaFoldDB" id="A0A0P0G4S4"/>
<accession>A0A0P0G4S4</accession>
<dbReference type="Gene3D" id="3.30.70.20">
    <property type="match status" value="1"/>
</dbReference>
<protein>
    <submittedName>
        <fullName evidence="1">Ferredoxin</fullName>
    </submittedName>
</protein>
<dbReference type="SUPFAM" id="SSF54862">
    <property type="entry name" value="4Fe-4S ferredoxins"/>
    <property type="match status" value="1"/>
</dbReference>
<name>A0A0P0G4S4_9BACE</name>
<dbReference type="EMBL" id="CP012801">
    <property type="protein sequence ID" value="ALJ61726.1"/>
    <property type="molecule type" value="Genomic_DNA"/>
</dbReference>
<dbReference type="PATRIC" id="fig|246787.4.peg.4662"/>
<reference evidence="1 2" key="1">
    <citation type="journal article" date="2015" name="Science">
        <title>Genetic determinants of in vivo fitness and diet responsiveness in multiple human gut Bacteroides.</title>
        <authorList>
            <person name="Wu M."/>
            <person name="McNulty N.P."/>
            <person name="Rodionov D.A."/>
            <person name="Khoroshkin M.S."/>
            <person name="Griffin N.W."/>
            <person name="Cheng J."/>
            <person name="Latreille P."/>
            <person name="Kerstetter R.A."/>
            <person name="Terrapon N."/>
            <person name="Henrissat B."/>
            <person name="Osterman A.L."/>
            <person name="Gordon J.I."/>
        </authorList>
    </citation>
    <scope>NUCLEOTIDE SEQUENCE [LARGE SCALE GENOMIC DNA]</scope>
    <source>
        <strain evidence="1 2">WH2</strain>
    </source>
</reference>
<dbReference type="RefSeq" id="WP_022209563.1">
    <property type="nucleotide sequence ID" value="NZ_JADNAL010000017.1"/>
</dbReference>
<dbReference type="KEGG" id="bcel:BcellWH2_04510"/>
<dbReference type="InterPro" id="IPR017896">
    <property type="entry name" value="4Fe4S_Fe-S-bd"/>
</dbReference>
<organism evidence="1 2">
    <name type="scientific">Bacteroides cellulosilyticus</name>
    <dbReference type="NCBI Taxonomy" id="246787"/>
    <lineage>
        <taxon>Bacteria</taxon>
        <taxon>Pseudomonadati</taxon>
        <taxon>Bacteroidota</taxon>
        <taxon>Bacteroidia</taxon>
        <taxon>Bacteroidales</taxon>
        <taxon>Bacteroidaceae</taxon>
        <taxon>Bacteroides</taxon>
    </lineage>
</organism>
<dbReference type="Proteomes" id="UP000061809">
    <property type="component" value="Chromosome"/>
</dbReference>
<dbReference type="Pfam" id="PF12838">
    <property type="entry name" value="Fer4_7"/>
    <property type="match status" value="1"/>
</dbReference>
<proteinExistence type="predicted"/>
<evidence type="ECO:0000313" key="1">
    <source>
        <dbReference type="EMBL" id="ALJ61726.1"/>
    </source>
</evidence>
<sequence length="99" mass="11359">MNTLYIILASLILFFILGHFHRRKRAKSKVVHVVDNQCTGCKRCMKRCHHKVLDLVNDSTGAHIAVEYPERCTACGDCVTVCKFNALELIDRSNKRNNR</sequence>